<dbReference type="EMBL" id="JABEZW010000010">
    <property type="protein sequence ID" value="MBA0777215.1"/>
    <property type="molecule type" value="Genomic_DNA"/>
</dbReference>
<accession>A0A7J9EXN8</accession>
<dbReference type="Gene3D" id="3.90.180.10">
    <property type="entry name" value="Medium-chain alcohol dehydrogenases, catalytic domain"/>
    <property type="match status" value="1"/>
</dbReference>
<feature type="non-terminal residue" evidence="6">
    <location>
        <position position="513"/>
    </location>
</feature>
<name>A0A7J9EXN8_9ROSI</name>
<keyword evidence="3" id="KW-0479">Metal-binding</keyword>
<dbReference type="GO" id="GO:0046294">
    <property type="term" value="P:formaldehyde catabolic process"/>
    <property type="evidence" value="ECO:0007669"/>
    <property type="project" value="TreeGrafter"/>
</dbReference>
<evidence type="ECO:0000313" key="6">
    <source>
        <dbReference type="EMBL" id="MBA0777215.1"/>
    </source>
</evidence>
<keyword evidence="4" id="KW-0862">Zinc</keyword>
<feature type="domain" description="Alcohol dehydrogenase-like C-terminal" evidence="5">
    <location>
        <begin position="3"/>
        <end position="124"/>
    </location>
</feature>
<proteinExistence type="predicted"/>
<dbReference type="AlphaFoldDB" id="A0A7J9EXN8"/>
<dbReference type="FunFam" id="3.40.50.720:FF:000003">
    <property type="entry name" value="S-(hydroxymethyl)glutathione dehydrogenase"/>
    <property type="match status" value="1"/>
</dbReference>
<evidence type="ECO:0000259" key="5">
    <source>
        <dbReference type="Pfam" id="PF00107"/>
    </source>
</evidence>
<evidence type="ECO:0000313" key="7">
    <source>
        <dbReference type="Proteomes" id="UP000593568"/>
    </source>
</evidence>
<evidence type="ECO:0000256" key="3">
    <source>
        <dbReference type="ARBA" id="ARBA00022723"/>
    </source>
</evidence>
<organism evidence="6 7">
    <name type="scientific">Gossypium trilobum</name>
    <dbReference type="NCBI Taxonomy" id="34281"/>
    <lineage>
        <taxon>Eukaryota</taxon>
        <taxon>Viridiplantae</taxon>
        <taxon>Streptophyta</taxon>
        <taxon>Embryophyta</taxon>
        <taxon>Tracheophyta</taxon>
        <taxon>Spermatophyta</taxon>
        <taxon>Magnoliopsida</taxon>
        <taxon>eudicotyledons</taxon>
        <taxon>Gunneridae</taxon>
        <taxon>Pentapetalae</taxon>
        <taxon>rosids</taxon>
        <taxon>malvids</taxon>
        <taxon>Malvales</taxon>
        <taxon>Malvaceae</taxon>
        <taxon>Malvoideae</taxon>
        <taxon>Gossypium</taxon>
    </lineage>
</organism>
<dbReference type="PANTHER" id="PTHR43880">
    <property type="entry name" value="ALCOHOL DEHYDROGENASE"/>
    <property type="match status" value="1"/>
</dbReference>
<evidence type="ECO:0000256" key="1">
    <source>
        <dbReference type="ARBA" id="ARBA00001947"/>
    </source>
</evidence>
<gene>
    <name evidence="6" type="ORF">Gotri_005267</name>
</gene>
<dbReference type="InterPro" id="IPR011032">
    <property type="entry name" value="GroES-like_sf"/>
</dbReference>
<dbReference type="InterPro" id="IPR013149">
    <property type="entry name" value="ADH-like_C"/>
</dbReference>
<evidence type="ECO:0000256" key="2">
    <source>
        <dbReference type="ARBA" id="ARBA00011738"/>
    </source>
</evidence>
<dbReference type="Gene3D" id="3.40.50.720">
    <property type="entry name" value="NAD(P)-binding Rossmann-like Domain"/>
    <property type="match status" value="3"/>
</dbReference>
<dbReference type="Pfam" id="PF00107">
    <property type="entry name" value="ADH_zinc_N"/>
    <property type="match status" value="1"/>
</dbReference>
<dbReference type="PANTHER" id="PTHR43880:SF10">
    <property type="entry name" value="ALCOHOL DEHYDROGENASE-LIKE 2"/>
    <property type="match status" value="1"/>
</dbReference>
<keyword evidence="7" id="KW-1185">Reference proteome</keyword>
<comment type="caution">
    <text evidence="6">The sequence shown here is derived from an EMBL/GenBank/DDBJ whole genome shotgun (WGS) entry which is preliminary data.</text>
</comment>
<dbReference type="GO" id="GO:0005829">
    <property type="term" value="C:cytosol"/>
    <property type="evidence" value="ECO:0007669"/>
    <property type="project" value="TreeGrafter"/>
</dbReference>
<dbReference type="SUPFAM" id="SSF50129">
    <property type="entry name" value="GroES-like"/>
    <property type="match status" value="1"/>
</dbReference>
<protein>
    <recommendedName>
        <fullName evidence="5">Alcohol dehydrogenase-like C-terminal domain-containing protein</fullName>
    </recommendedName>
</protein>
<reference evidence="6 7" key="1">
    <citation type="journal article" date="2019" name="Genome Biol. Evol.">
        <title>Insights into the evolution of the New World diploid cottons (Gossypium, subgenus Houzingenia) based on genome sequencing.</title>
        <authorList>
            <person name="Grover C.E."/>
            <person name="Arick M.A. 2nd"/>
            <person name="Thrash A."/>
            <person name="Conover J.L."/>
            <person name="Sanders W.S."/>
            <person name="Peterson D.G."/>
            <person name="Frelichowski J.E."/>
            <person name="Scheffler J.A."/>
            <person name="Scheffler B.E."/>
            <person name="Wendel J.F."/>
        </authorList>
    </citation>
    <scope>NUCLEOTIDE SEQUENCE [LARGE SCALE GENOMIC DNA]</scope>
    <source>
        <strain evidence="6">8</strain>
        <tissue evidence="6">Leaf</tissue>
    </source>
</reference>
<dbReference type="GO" id="GO:0008270">
    <property type="term" value="F:zinc ion binding"/>
    <property type="evidence" value="ECO:0007669"/>
    <property type="project" value="TreeGrafter"/>
</dbReference>
<dbReference type="Proteomes" id="UP000593568">
    <property type="component" value="Unassembled WGS sequence"/>
</dbReference>
<comment type="subunit">
    <text evidence="2">Homodimer.</text>
</comment>
<sequence>VAEGARLRGASKIIGVDLNQEKFEIGKKFGVSEFINPTTCGEKKVSEVIKEITDGGVDYSFECIGLASLMEEAFNSSRVNWGKTVILGVEMHHTPLAINTYFLLRGRTVTGCFFGGLKVKSDIPILAQKCLHKDCQFNNHPKKGDKFDGTHDFDETFKCKNVVDLTTVDVEGMEFEAILFYKTYDRKVSFSVEMGSDKRHHHTENPGEPLMIEEIEVEPPKAWEIRIKILSTSLCHTDVTYWKMSTTCRGAYVEEFQEGDMVVPVFRPNCRECRDCKSQKGNGCSIFGGELVPAMPRDKTSRFKGMNGETLYHFLSVSSFSQYTVGDVVNVVKISPEFPIDKACLLSCRISTGIGAAWKVADIEEGSTVAIFGLGTVGLAVAEGARLRGSSKIIGVDLNQEKIEIDGGADYCFECIGLASLMEDTFNSSRVNWGKTVILGLEMHRTPLAINTGLLLRGRTVIGCLSGGLKPKSDIPFLAQKCLHKELNLDGFKNHEVGFGDINKAFDLLLEGK</sequence>
<dbReference type="InterPro" id="IPR036291">
    <property type="entry name" value="NAD(P)-bd_dom_sf"/>
</dbReference>
<feature type="non-terminal residue" evidence="6">
    <location>
        <position position="1"/>
    </location>
</feature>
<evidence type="ECO:0000256" key="4">
    <source>
        <dbReference type="ARBA" id="ARBA00022833"/>
    </source>
</evidence>
<dbReference type="GO" id="GO:0051903">
    <property type="term" value="F:S-(hydroxymethyl)glutathione dehydrogenase [NAD(P)+] activity"/>
    <property type="evidence" value="ECO:0007669"/>
    <property type="project" value="TreeGrafter"/>
</dbReference>
<dbReference type="SUPFAM" id="SSF51735">
    <property type="entry name" value="NAD(P)-binding Rossmann-fold domains"/>
    <property type="match status" value="2"/>
</dbReference>
<comment type="cofactor">
    <cofactor evidence="1">
        <name>Zn(2+)</name>
        <dbReference type="ChEBI" id="CHEBI:29105"/>
    </cofactor>
</comment>